<name>A0A9P8M0I2_9HYPO</name>
<organism evidence="2 3">
    <name type="scientific">Metarhizium humberi</name>
    <dbReference type="NCBI Taxonomy" id="2596975"/>
    <lineage>
        <taxon>Eukaryota</taxon>
        <taxon>Fungi</taxon>
        <taxon>Dikarya</taxon>
        <taxon>Ascomycota</taxon>
        <taxon>Pezizomycotina</taxon>
        <taxon>Sordariomycetes</taxon>
        <taxon>Hypocreomycetidae</taxon>
        <taxon>Hypocreales</taxon>
        <taxon>Clavicipitaceae</taxon>
        <taxon>Metarhizium</taxon>
    </lineage>
</organism>
<dbReference type="Proteomes" id="UP000764110">
    <property type="component" value="Unassembled WGS sequence"/>
</dbReference>
<evidence type="ECO:0000313" key="3">
    <source>
        <dbReference type="Proteomes" id="UP000764110"/>
    </source>
</evidence>
<dbReference type="AlphaFoldDB" id="A0A9P8M0I2"/>
<protein>
    <recommendedName>
        <fullName evidence="1">DUF5672 domain-containing protein</fullName>
    </recommendedName>
</protein>
<dbReference type="Pfam" id="PF18922">
    <property type="entry name" value="DUF5672"/>
    <property type="match status" value="1"/>
</dbReference>
<dbReference type="EMBL" id="JACEFI010000067">
    <property type="protein sequence ID" value="KAH0591641.1"/>
    <property type="molecule type" value="Genomic_DNA"/>
</dbReference>
<evidence type="ECO:0000259" key="1">
    <source>
        <dbReference type="Pfam" id="PF18922"/>
    </source>
</evidence>
<keyword evidence="3" id="KW-1185">Reference proteome</keyword>
<comment type="caution">
    <text evidence="2">The sequence shown here is derived from an EMBL/GenBank/DDBJ whole genome shotgun (WGS) entry which is preliminary data.</text>
</comment>
<sequence length="336" mass="37740">MAWLQLPRKFRAICIASILLAHILRREYVPVPLFSLDYGSQPTYNESKVAFLVESRPQPLLVPLMLHFMYSLPPDWRLRFMGSEVSVAAVNRSAAIREHVRSGKLDLTYIPSNMSANGQEMISRFLTTLSLYETILQPAELLLVFQTDSMICANSKHNIDEYLGYNWVGAPWDPAGTWGGNGGLSLRSVSHIIDVLRSERRQDDSDPEDVWLSYRLGQQPHGRVANGSVSLTFSGEYNVGLPEHVSNVSNFNDSGNDSNSGSLSVSHPGDFVKGIDDWREGYYEPMGYHIGSGGAHGSIWGTKEKREHIWQYCPEAKMIHKMDMAEFVPGNCGQEW</sequence>
<evidence type="ECO:0000313" key="2">
    <source>
        <dbReference type="EMBL" id="KAH0591641.1"/>
    </source>
</evidence>
<reference evidence="2 3" key="1">
    <citation type="submission" date="2020-07" db="EMBL/GenBank/DDBJ databases">
        <title>Metarhizium humberi genome.</title>
        <authorList>
            <person name="Lysoe E."/>
        </authorList>
    </citation>
    <scope>NUCLEOTIDE SEQUENCE [LARGE SCALE GENOMIC DNA]</scope>
    <source>
        <strain evidence="2 3">ESALQ1638</strain>
    </source>
</reference>
<accession>A0A9P8M0I2</accession>
<dbReference type="InterPro" id="IPR043729">
    <property type="entry name" value="DUF5672"/>
</dbReference>
<gene>
    <name evidence="2" type="ORF">MHUMG1_10627</name>
</gene>
<feature type="domain" description="DUF5672" evidence="1">
    <location>
        <begin position="106"/>
        <end position="239"/>
    </location>
</feature>
<proteinExistence type="predicted"/>